<keyword evidence="3" id="KW-1185">Reference proteome</keyword>
<feature type="region of interest" description="Disordered" evidence="1">
    <location>
        <begin position="316"/>
        <end position="355"/>
    </location>
</feature>
<dbReference type="AlphaFoldDB" id="A0A0C9W3H6"/>
<accession>A0A0C9W3H6</accession>
<evidence type="ECO:0000256" key="1">
    <source>
        <dbReference type="SAM" id="MobiDB-lite"/>
    </source>
</evidence>
<evidence type="ECO:0000313" key="3">
    <source>
        <dbReference type="Proteomes" id="UP000053820"/>
    </source>
</evidence>
<gene>
    <name evidence="2" type="ORF">HYDPIDRAFT_31939</name>
</gene>
<dbReference type="HOGENOM" id="CLU_780886_0_0_1"/>
<dbReference type="InterPro" id="IPR046521">
    <property type="entry name" value="DUF6698"/>
</dbReference>
<reference evidence="2 3" key="1">
    <citation type="submission" date="2014-04" db="EMBL/GenBank/DDBJ databases">
        <title>Evolutionary Origins and Diversification of the Mycorrhizal Mutualists.</title>
        <authorList>
            <consortium name="DOE Joint Genome Institute"/>
            <consortium name="Mycorrhizal Genomics Consortium"/>
            <person name="Kohler A."/>
            <person name="Kuo A."/>
            <person name="Nagy L.G."/>
            <person name="Floudas D."/>
            <person name="Copeland A."/>
            <person name="Barry K.W."/>
            <person name="Cichocki N."/>
            <person name="Veneault-Fourrey C."/>
            <person name="LaButti K."/>
            <person name="Lindquist E.A."/>
            <person name="Lipzen A."/>
            <person name="Lundell T."/>
            <person name="Morin E."/>
            <person name="Murat C."/>
            <person name="Riley R."/>
            <person name="Ohm R."/>
            <person name="Sun H."/>
            <person name="Tunlid A."/>
            <person name="Henrissat B."/>
            <person name="Grigoriev I.V."/>
            <person name="Hibbett D.S."/>
            <person name="Martin F."/>
        </authorList>
    </citation>
    <scope>NUCLEOTIDE SEQUENCE [LARGE SCALE GENOMIC DNA]</scope>
    <source>
        <strain evidence="2 3">MD-312</strain>
    </source>
</reference>
<dbReference type="Pfam" id="PF20414">
    <property type="entry name" value="DUF6698"/>
    <property type="match status" value="1"/>
</dbReference>
<feature type="compositionally biased region" description="Polar residues" evidence="1">
    <location>
        <begin position="333"/>
        <end position="347"/>
    </location>
</feature>
<dbReference type="OrthoDB" id="3231188at2759"/>
<protein>
    <submittedName>
        <fullName evidence="2">Uncharacterized protein</fullName>
    </submittedName>
</protein>
<name>A0A0C9W3H6_9AGAM</name>
<feature type="region of interest" description="Disordered" evidence="1">
    <location>
        <begin position="1"/>
        <end position="20"/>
    </location>
</feature>
<organism evidence="2 3">
    <name type="scientific">Hydnomerulius pinastri MD-312</name>
    <dbReference type="NCBI Taxonomy" id="994086"/>
    <lineage>
        <taxon>Eukaryota</taxon>
        <taxon>Fungi</taxon>
        <taxon>Dikarya</taxon>
        <taxon>Basidiomycota</taxon>
        <taxon>Agaricomycotina</taxon>
        <taxon>Agaricomycetes</taxon>
        <taxon>Agaricomycetidae</taxon>
        <taxon>Boletales</taxon>
        <taxon>Boletales incertae sedis</taxon>
        <taxon>Leucogyrophana</taxon>
    </lineage>
</organism>
<evidence type="ECO:0000313" key="2">
    <source>
        <dbReference type="EMBL" id="KIJ60718.1"/>
    </source>
</evidence>
<dbReference type="EMBL" id="KN839869">
    <property type="protein sequence ID" value="KIJ60718.1"/>
    <property type="molecule type" value="Genomic_DNA"/>
</dbReference>
<proteinExistence type="predicted"/>
<sequence length="355" mass="39099">MPNSRHLTHNLHDDENVDVSSELDADPADALAPFLQPSLTIPDGRYASTTSTQDAIAAELYDATPPELRKYILHSYFKQMFRKALNNLHGHLVSSVIKLSTLILDLPAYLLPKSEVHVNDPQLAKFIKFSDSDKVPLFPPILFPNLQKNNNVIFKSPILVRILKVILLSPAAIALYSIHSINYSLIALAAMLAVCIASPDPALEQTGRVTSFKYYANFATYKSMLLKSADTPGTQGLIKWYNLKIFTDRHQGNVLNALENPEFGELGDELLAEVLTSRSGALPVSNTNTSLITPSEPIPAHAPNHQTVDPDITIAQQTTKARPQPKQGKGHVVSTSHIDVDTNQPRQTHGRAPRE</sequence>
<dbReference type="Proteomes" id="UP000053820">
    <property type="component" value="Unassembled WGS sequence"/>
</dbReference>